<dbReference type="Proteomes" id="UP000007350">
    <property type="component" value="Unassembled WGS sequence"/>
</dbReference>
<dbReference type="GO" id="GO:0005096">
    <property type="term" value="F:GTPase activator activity"/>
    <property type="evidence" value="ECO:0007669"/>
    <property type="project" value="TreeGrafter"/>
</dbReference>
<dbReference type="InterPro" id="IPR010482">
    <property type="entry name" value="TECPR1-like_DysF"/>
</dbReference>
<dbReference type="Pfam" id="PF00566">
    <property type="entry name" value="RabGAP-TBC"/>
    <property type="match status" value="1"/>
</dbReference>
<organism evidence="3 4">
    <name type="scientific">Trypanosoma cruzi marinkellei</name>
    <dbReference type="NCBI Taxonomy" id="85056"/>
    <lineage>
        <taxon>Eukaryota</taxon>
        <taxon>Discoba</taxon>
        <taxon>Euglenozoa</taxon>
        <taxon>Kinetoplastea</taxon>
        <taxon>Metakinetoplastina</taxon>
        <taxon>Trypanosomatida</taxon>
        <taxon>Trypanosomatidae</taxon>
        <taxon>Trypanosoma</taxon>
        <taxon>Schizotrypanum</taxon>
    </lineage>
</organism>
<evidence type="ECO:0000256" key="1">
    <source>
        <dbReference type="SAM" id="MobiDB-lite"/>
    </source>
</evidence>
<dbReference type="InterPro" id="IPR000195">
    <property type="entry name" value="Rab-GAP-TBC_dom"/>
</dbReference>
<dbReference type="InterPro" id="IPR006614">
    <property type="entry name" value="Peroxin/Ferlin"/>
</dbReference>
<dbReference type="Gene3D" id="1.10.8.270">
    <property type="entry name" value="putative rabgap domain of human tbc1 domain family member 14 like domains"/>
    <property type="match status" value="1"/>
</dbReference>
<feature type="domain" description="Rab-GAP TBC" evidence="2">
    <location>
        <begin position="224"/>
        <end position="412"/>
    </location>
</feature>
<accession>K2N0G9</accession>
<evidence type="ECO:0000313" key="4">
    <source>
        <dbReference type="Proteomes" id="UP000007350"/>
    </source>
</evidence>
<proteinExistence type="predicted"/>
<evidence type="ECO:0000259" key="2">
    <source>
        <dbReference type="PROSITE" id="PS50086"/>
    </source>
</evidence>
<dbReference type="EMBL" id="AHKC01016862">
    <property type="protein sequence ID" value="EKF28066.1"/>
    <property type="molecule type" value="Genomic_DNA"/>
</dbReference>
<dbReference type="GO" id="GO:0098588">
    <property type="term" value="C:bounding membrane of organelle"/>
    <property type="evidence" value="ECO:0007669"/>
    <property type="project" value="UniProtKB-ARBA"/>
</dbReference>
<comment type="caution">
    <text evidence="3">The sequence shown here is derived from an EMBL/GenBank/DDBJ whole genome shotgun (WGS) entry which is preliminary data.</text>
</comment>
<dbReference type="OrthoDB" id="294251at2759"/>
<dbReference type="PROSITE" id="PS50086">
    <property type="entry name" value="TBC_RABGAP"/>
    <property type="match status" value="1"/>
</dbReference>
<dbReference type="PANTHER" id="PTHR47219:SF20">
    <property type="entry name" value="TBC1 DOMAIN FAMILY MEMBER 2B"/>
    <property type="match status" value="1"/>
</dbReference>
<dbReference type="Gene3D" id="1.10.472.80">
    <property type="entry name" value="Ypt/Rab-GAP domain of gyp1p, domain 3"/>
    <property type="match status" value="1"/>
</dbReference>
<dbReference type="PANTHER" id="PTHR47219">
    <property type="entry name" value="RAB GTPASE-ACTIVATING PROTEIN 1-LIKE"/>
    <property type="match status" value="1"/>
</dbReference>
<dbReference type="GO" id="GO:0031267">
    <property type="term" value="F:small GTPase binding"/>
    <property type="evidence" value="ECO:0007669"/>
    <property type="project" value="TreeGrafter"/>
</dbReference>
<dbReference type="SUPFAM" id="SSF47923">
    <property type="entry name" value="Ypt/Rab-GAP domain of gyp1p"/>
    <property type="match status" value="2"/>
</dbReference>
<dbReference type="GO" id="GO:0005737">
    <property type="term" value="C:cytoplasm"/>
    <property type="evidence" value="ECO:0007669"/>
    <property type="project" value="UniProtKB-ARBA"/>
</dbReference>
<dbReference type="SMART" id="SM00693">
    <property type="entry name" value="DysFN"/>
    <property type="match status" value="1"/>
</dbReference>
<dbReference type="AlphaFoldDB" id="K2N0G9"/>
<dbReference type="Pfam" id="PF06398">
    <property type="entry name" value="Pex24p"/>
    <property type="match status" value="1"/>
</dbReference>
<sequence length="485" mass="54899">MSDPLRVTVECWENQRYHPLKGWGFHRLPMDRSTWSNKKGDSVICRDSFLTPVGWVWSSDWEVVPNGNESDGWFYAADFSIPTRFCSAIPNAMSYVRRRRWVRTRIQVAADTGVDSVLLDALSLSSSFRADPRFVWLSTSFYGFLGASVKEQRENQRLQHLSCYHLHRLLDISCSETSVENNNNNNNNNNDDLCGEEKNGRGSPSPCRHPSVTTEVLRCVYRYGLPQCLRSALWLEWSGGSTLLRESPRMYDELIERSDRVNGQPLQDILQDVVRTAPRHPFFAKKGGGAEDLRNVLLALELACVLPSYHQAFSYIVATVLLNLPAREAFWVVTALFSGFLPSGYHEHYTLQYDLQVYNEIVAQKFPDVHVHFVSKSIDVSVFASGWLQGLFCAHFPFCTAARVLDILLAEGDSSTLVRFLVAFTGKFRSEILTMDSSGSLGHFANEWARNCFDIEDVVRVMEKDGLRPVVLSRREEITGAAGAS</sequence>
<dbReference type="SMART" id="SM00164">
    <property type="entry name" value="TBC"/>
    <property type="match status" value="1"/>
</dbReference>
<name>K2N0G9_TRYCR</name>
<dbReference type="InterPro" id="IPR035969">
    <property type="entry name" value="Rab-GAP_TBC_sf"/>
</dbReference>
<keyword evidence="4" id="KW-1185">Reference proteome</keyword>
<feature type="region of interest" description="Disordered" evidence="1">
    <location>
        <begin position="183"/>
        <end position="209"/>
    </location>
</feature>
<protein>
    <recommendedName>
        <fullName evidence="2">Rab-GAP TBC domain-containing protein</fullName>
    </recommendedName>
</protein>
<reference evidence="3 4" key="1">
    <citation type="journal article" date="2012" name="BMC Genomics">
        <title>Comparative genomic analysis of human infective Trypanosoma cruzi lineages with the bat-restricted subspecies T. cruzi marinkellei.</title>
        <authorList>
            <person name="Franzen O."/>
            <person name="Talavera-Lopez C."/>
            <person name="Ochaya S."/>
            <person name="Butler C.E."/>
            <person name="Messenger L.A."/>
            <person name="Lewis M.D."/>
            <person name="Llewellyn M.S."/>
            <person name="Marinkelle C.J."/>
            <person name="Tyler K.M."/>
            <person name="Miles M.A."/>
            <person name="Andersson B."/>
        </authorList>
    </citation>
    <scope>NUCLEOTIDE SEQUENCE [LARGE SCALE GENOMIC DNA]</scope>
    <source>
        <strain evidence="3 4">B7</strain>
    </source>
</reference>
<dbReference type="InterPro" id="IPR050302">
    <property type="entry name" value="Rab_GAP_TBC_domain"/>
</dbReference>
<gene>
    <name evidence="3" type="ORF">MOQ_008198</name>
</gene>
<evidence type="ECO:0000313" key="3">
    <source>
        <dbReference type="EMBL" id="EKF28066.1"/>
    </source>
</evidence>